<comment type="caution">
    <text evidence="12">The sequence shown here is derived from an EMBL/GenBank/DDBJ whole genome shotgun (WGS) entry which is preliminary data.</text>
</comment>
<evidence type="ECO:0000256" key="5">
    <source>
        <dbReference type="ARBA" id="ARBA00020208"/>
    </source>
</evidence>
<proteinExistence type="inferred from homology"/>
<dbReference type="Pfam" id="PF04622">
    <property type="entry name" value="ERG2_Sigma1R"/>
    <property type="match status" value="2"/>
</dbReference>
<organism evidence="12">
    <name type="scientific">Tetraodon nigroviridis</name>
    <name type="common">Spotted green pufferfish</name>
    <name type="synonym">Chelonodon nigroviridis</name>
    <dbReference type="NCBI Taxonomy" id="99883"/>
    <lineage>
        <taxon>Eukaryota</taxon>
        <taxon>Metazoa</taxon>
        <taxon>Chordata</taxon>
        <taxon>Craniata</taxon>
        <taxon>Vertebrata</taxon>
        <taxon>Euteleostomi</taxon>
        <taxon>Actinopterygii</taxon>
        <taxon>Neopterygii</taxon>
        <taxon>Teleostei</taxon>
        <taxon>Neoteleostei</taxon>
        <taxon>Acanthomorphata</taxon>
        <taxon>Eupercaria</taxon>
        <taxon>Tetraodontiformes</taxon>
        <taxon>Tetradontoidea</taxon>
        <taxon>Tetraodontidae</taxon>
        <taxon>Tetraodon</taxon>
    </lineage>
</organism>
<keyword evidence="7" id="KW-0256">Endoplasmic reticulum</keyword>
<evidence type="ECO:0000256" key="2">
    <source>
        <dbReference type="ARBA" id="ARBA00004586"/>
    </source>
</evidence>
<keyword evidence="6" id="KW-0812">Transmembrane</keyword>
<evidence type="ECO:0000256" key="3">
    <source>
        <dbReference type="ARBA" id="ARBA00004649"/>
    </source>
</evidence>
<name>Q4T2P5_TETNG</name>
<dbReference type="OrthoDB" id="347124at2759"/>
<reference evidence="12" key="2">
    <citation type="submission" date="2004-02" db="EMBL/GenBank/DDBJ databases">
        <authorList>
            <consortium name="Genoscope"/>
            <consortium name="Whitehead Institute Centre for Genome Research"/>
        </authorList>
    </citation>
    <scope>NUCLEOTIDE SEQUENCE</scope>
</reference>
<protein>
    <recommendedName>
        <fullName evidence="5">Sigma non-opioid intracellular receptor 1</fullName>
    </recommendedName>
    <alternativeName>
        <fullName evidence="10">Sigma 1-type opioid receptor</fullName>
    </alternativeName>
</protein>
<comment type="subcellular location">
    <subcellularLocation>
        <location evidence="2">Endoplasmic reticulum membrane</location>
    </subcellularLocation>
    <subcellularLocation>
        <location evidence="1">Nucleus inner membrane</location>
    </subcellularLocation>
    <subcellularLocation>
        <location evidence="3">Nucleus outer membrane</location>
    </subcellularLocation>
</comment>
<evidence type="ECO:0000256" key="8">
    <source>
        <dbReference type="ARBA" id="ARBA00022989"/>
    </source>
</evidence>
<sequence>MSALRTAFKLLLLAAATVLVVLLLRHWMATKQYVFSREDVAKLAKQYAGQDHEQAFSKVVVELRRRYPGHILPDEDLQWVFVNAGGWMGSMCLLHASLTEYLLLFGTAVDTGGHSGRYWAEISDTIISGTFRQWKEGTTKSDIFYPGNCPHPSPLSQGRCVRVTSPTSCSGDTIVHAVGEATSVQWSAGTWMVEYGRGFIPSTLGFALADTLFSTQDFLTMFYTVRVYARSLLLEAGTLLAEAGASMKVSHHVREADEMKAEMRKKSLLVLIYEHLLGQGAAQATVTVHLRFFSYVATAAALERETNGAVRKFEVCDNVDLEMMLLEFESYHYIKFQKYPKVVRKVPAGMAAVSGLEESSSAQPDSSDFGLNISSITGGAADYAANGKVPRRSAFAHFSSHRKSKITRDERGTGLTQTTQLILDGFQGLRMQGKGRTNDGKEEAAAPNTWYIETHTHPPKAPSHTRRDQKHSSVSSTGTTAKTSGWLLWDEQRDE</sequence>
<evidence type="ECO:0000256" key="10">
    <source>
        <dbReference type="ARBA" id="ARBA00033467"/>
    </source>
</evidence>
<evidence type="ECO:0000256" key="11">
    <source>
        <dbReference type="SAM" id="MobiDB-lite"/>
    </source>
</evidence>
<dbReference type="EMBL" id="CAAE01010214">
    <property type="protein sequence ID" value="CAF92837.1"/>
    <property type="molecule type" value="Genomic_DNA"/>
</dbReference>
<dbReference type="KEGG" id="tng:GSTEN00008245G001"/>
<evidence type="ECO:0000256" key="7">
    <source>
        <dbReference type="ARBA" id="ARBA00022824"/>
    </source>
</evidence>
<evidence type="ECO:0000256" key="9">
    <source>
        <dbReference type="ARBA" id="ARBA00023136"/>
    </source>
</evidence>
<evidence type="ECO:0000256" key="1">
    <source>
        <dbReference type="ARBA" id="ARBA00004540"/>
    </source>
</evidence>
<reference evidence="12" key="1">
    <citation type="journal article" date="2004" name="Nature">
        <title>Genome duplication in the teleost fish Tetraodon nigroviridis reveals the early vertebrate proto-karyotype.</title>
        <authorList>
            <person name="Jaillon O."/>
            <person name="Aury J.-M."/>
            <person name="Brunet F."/>
            <person name="Petit J.-L."/>
            <person name="Stange-Thomann N."/>
            <person name="Mauceli E."/>
            <person name="Bouneau L."/>
            <person name="Fischer C."/>
            <person name="Ozouf-Costaz C."/>
            <person name="Bernot A."/>
            <person name="Nicaud S."/>
            <person name="Jaffe D."/>
            <person name="Fisher S."/>
            <person name="Lutfalla G."/>
            <person name="Dossat C."/>
            <person name="Segurens B."/>
            <person name="Dasilva C."/>
            <person name="Salanoubat M."/>
            <person name="Levy M."/>
            <person name="Boudet N."/>
            <person name="Castellano S."/>
            <person name="Anthouard V."/>
            <person name="Jubin C."/>
            <person name="Castelli V."/>
            <person name="Katinka M."/>
            <person name="Vacherie B."/>
            <person name="Biemont C."/>
            <person name="Skalli Z."/>
            <person name="Cattolico L."/>
            <person name="Poulain J."/>
            <person name="De Berardinis V."/>
            <person name="Cruaud C."/>
            <person name="Duprat S."/>
            <person name="Brottier P."/>
            <person name="Coutanceau J.-P."/>
            <person name="Gouzy J."/>
            <person name="Parra G."/>
            <person name="Lardier G."/>
            <person name="Chapple C."/>
            <person name="McKernan K.J."/>
            <person name="McEwan P."/>
            <person name="Bosak S."/>
            <person name="Kellis M."/>
            <person name="Volff J.-N."/>
            <person name="Guigo R."/>
            <person name="Zody M.C."/>
            <person name="Mesirov J."/>
            <person name="Lindblad-Toh K."/>
            <person name="Birren B."/>
            <person name="Nusbaum C."/>
            <person name="Kahn D."/>
            <person name="Robinson-Rechavi M."/>
            <person name="Laudet V."/>
            <person name="Schachter V."/>
            <person name="Quetier F."/>
            <person name="Saurin W."/>
            <person name="Scarpelli C."/>
            <person name="Wincker P."/>
            <person name="Lander E.S."/>
            <person name="Weissenbach J."/>
            <person name="Roest Crollius H."/>
        </authorList>
    </citation>
    <scope>NUCLEOTIDE SEQUENCE [LARGE SCALE GENOMIC DNA]</scope>
</reference>
<evidence type="ECO:0000256" key="6">
    <source>
        <dbReference type="ARBA" id="ARBA00022692"/>
    </source>
</evidence>
<comment type="similarity">
    <text evidence="4">Belongs to the ERG2 family.</text>
</comment>
<dbReference type="GO" id="GO:0005640">
    <property type="term" value="C:nuclear outer membrane"/>
    <property type="evidence" value="ECO:0007669"/>
    <property type="project" value="UniProtKB-SubCell"/>
</dbReference>
<dbReference type="AlphaFoldDB" id="Q4T2P5"/>
<dbReference type="PANTHER" id="PTHR10868">
    <property type="entry name" value="SIGMA 1-TYPE OPIOID RECEPTOR-RELATED"/>
    <property type="match status" value="1"/>
</dbReference>
<keyword evidence="9" id="KW-0472">Membrane</keyword>
<gene>
    <name evidence="12" type="ORF">GSTENG00008245001</name>
</gene>
<evidence type="ECO:0000256" key="4">
    <source>
        <dbReference type="ARBA" id="ARBA00007141"/>
    </source>
</evidence>
<keyword evidence="8" id="KW-1133">Transmembrane helix</keyword>
<feature type="region of interest" description="Disordered" evidence="11">
    <location>
        <begin position="433"/>
        <end position="495"/>
    </location>
</feature>
<evidence type="ECO:0000313" key="12">
    <source>
        <dbReference type="EMBL" id="CAF92837.1"/>
    </source>
</evidence>
<dbReference type="InterPro" id="IPR006716">
    <property type="entry name" value="ERG2_sigma1_rcpt-like"/>
</dbReference>
<dbReference type="PANTHER" id="PTHR10868:SF1">
    <property type="entry name" value="SIGMA NON-OPIOID INTRACELLULAR RECEPTOR 1"/>
    <property type="match status" value="1"/>
</dbReference>
<feature type="compositionally biased region" description="Polar residues" evidence="11">
    <location>
        <begin position="472"/>
        <end position="483"/>
    </location>
</feature>
<dbReference type="GO" id="GO:0005637">
    <property type="term" value="C:nuclear inner membrane"/>
    <property type="evidence" value="ECO:0007669"/>
    <property type="project" value="UniProtKB-SubCell"/>
</dbReference>
<dbReference type="GO" id="GO:0005789">
    <property type="term" value="C:endoplasmic reticulum membrane"/>
    <property type="evidence" value="ECO:0007669"/>
    <property type="project" value="UniProtKB-SubCell"/>
</dbReference>
<accession>Q4T2P5</accession>